<sequence length="274" mass="31426">CDEASKEGEIGHDNIFVGAPNYNSLIKGDLHGYMVSSTFPFHQSFNIKDVCIKLVWNECYSFDLGIITQLSLKSMMEGNQGVGLWCIKLANTSLYAADLEQQTCYTINQFLSLVIHVEKSFLHHILLQQLLWETYQGKIPLFWPICSKDKSSSWKISNPFLLSIPKQFTITERIADGFSMQYTKGCSQLHISIRSNKVCADFLVINVAEFKDQGWHLLRELTLNYQSKKISHMDQGSLHKISLQDWESSISVEYVENKIAKDVIGREIRKGRYQ</sequence>
<keyword evidence="2" id="KW-1185">Reference proteome</keyword>
<comment type="caution">
    <text evidence="1">The sequence shown here is derived from an EMBL/GenBank/DDBJ whole genome shotgun (WGS) entry which is preliminary data.</text>
</comment>
<name>A0AA38C5R6_TAXCH</name>
<dbReference type="AlphaFoldDB" id="A0AA38C5R6"/>
<feature type="non-terminal residue" evidence="1">
    <location>
        <position position="1"/>
    </location>
</feature>
<protein>
    <submittedName>
        <fullName evidence="1">Uncharacterized protein</fullName>
    </submittedName>
</protein>
<accession>A0AA38C5R6</accession>
<reference evidence="1 2" key="1">
    <citation type="journal article" date="2021" name="Nat. Plants">
        <title>The Taxus genome provides insights into paclitaxel biosynthesis.</title>
        <authorList>
            <person name="Xiong X."/>
            <person name="Gou J."/>
            <person name="Liao Q."/>
            <person name="Li Y."/>
            <person name="Zhou Q."/>
            <person name="Bi G."/>
            <person name="Li C."/>
            <person name="Du R."/>
            <person name="Wang X."/>
            <person name="Sun T."/>
            <person name="Guo L."/>
            <person name="Liang H."/>
            <person name="Lu P."/>
            <person name="Wu Y."/>
            <person name="Zhang Z."/>
            <person name="Ro D.K."/>
            <person name="Shang Y."/>
            <person name="Huang S."/>
            <person name="Yan J."/>
        </authorList>
    </citation>
    <scope>NUCLEOTIDE SEQUENCE [LARGE SCALE GENOMIC DNA]</scope>
    <source>
        <strain evidence="1">Ta-2019</strain>
    </source>
</reference>
<organism evidence="1 2">
    <name type="scientific">Taxus chinensis</name>
    <name type="common">Chinese yew</name>
    <name type="synonym">Taxus wallichiana var. chinensis</name>
    <dbReference type="NCBI Taxonomy" id="29808"/>
    <lineage>
        <taxon>Eukaryota</taxon>
        <taxon>Viridiplantae</taxon>
        <taxon>Streptophyta</taxon>
        <taxon>Embryophyta</taxon>
        <taxon>Tracheophyta</taxon>
        <taxon>Spermatophyta</taxon>
        <taxon>Pinopsida</taxon>
        <taxon>Pinidae</taxon>
        <taxon>Conifers II</taxon>
        <taxon>Cupressales</taxon>
        <taxon>Taxaceae</taxon>
        <taxon>Taxus</taxon>
    </lineage>
</organism>
<dbReference type="Proteomes" id="UP000824469">
    <property type="component" value="Unassembled WGS sequence"/>
</dbReference>
<proteinExistence type="predicted"/>
<evidence type="ECO:0000313" key="1">
    <source>
        <dbReference type="EMBL" id="KAH9294302.1"/>
    </source>
</evidence>
<feature type="non-terminal residue" evidence="1">
    <location>
        <position position="274"/>
    </location>
</feature>
<gene>
    <name evidence="1" type="ORF">KI387_040495</name>
</gene>
<dbReference type="EMBL" id="JAHRHJ020000233">
    <property type="protein sequence ID" value="KAH9294302.1"/>
    <property type="molecule type" value="Genomic_DNA"/>
</dbReference>
<evidence type="ECO:0000313" key="2">
    <source>
        <dbReference type="Proteomes" id="UP000824469"/>
    </source>
</evidence>